<dbReference type="Gene3D" id="2.60.120.10">
    <property type="entry name" value="Jelly Rolls"/>
    <property type="match status" value="1"/>
</dbReference>
<evidence type="ECO:0000313" key="1">
    <source>
        <dbReference type="EMBL" id="MBD2701761.1"/>
    </source>
</evidence>
<dbReference type="InterPro" id="IPR014500">
    <property type="entry name" value="UCP019307_cupin"/>
</dbReference>
<protein>
    <submittedName>
        <fullName evidence="1">Cupin</fullName>
    </submittedName>
</protein>
<organism evidence="1 2">
    <name type="scientific">Spirosoma profusum</name>
    <dbReference type="NCBI Taxonomy" id="2771354"/>
    <lineage>
        <taxon>Bacteria</taxon>
        <taxon>Pseudomonadati</taxon>
        <taxon>Bacteroidota</taxon>
        <taxon>Cytophagia</taxon>
        <taxon>Cytophagales</taxon>
        <taxon>Cytophagaceae</taxon>
        <taxon>Spirosoma</taxon>
    </lineage>
</organism>
<name>A0A926XXB9_9BACT</name>
<dbReference type="RefSeq" id="WP_190887617.1">
    <property type="nucleotide sequence ID" value="NZ_JACWZY010000010.1"/>
</dbReference>
<comment type="caution">
    <text evidence="1">The sequence shown here is derived from an EMBL/GenBank/DDBJ whole genome shotgun (WGS) entry which is preliminary data.</text>
</comment>
<dbReference type="PIRSF" id="PIRSF019307">
    <property type="entry name" value="UCP019307"/>
    <property type="match status" value="1"/>
</dbReference>
<evidence type="ECO:0000313" key="2">
    <source>
        <dbReference type="Proteomes" id="UP000598820"/>
    </source>
</evidence>
<dbReference type="PANTHER" id="PTHR36448:SF2">
    <property type="entry name" value="CUPIN TYPE-1 DOMAIN-CONTAINING PROTEIN"/>
    <property type="match status" value="1"/>
</dbReference>
<reference evidence="1" key="1">
    <citation type="submission" date="2020-09" db="EMBL/GenBank/DDBJ databases">
        <authorList>
            <person name="Kim M.K."/>
        </authorList>
    </citation>
    <scope>NUCLEOTIDE SEQUENCE</scope>
    <source>
        <strain evidence="1">BT702</strain>
    </source>
</reference>
<dbReference type="SUPFAM" id="SSF51182">
    <property type="entry name" value="RmlC-like cupins"/>
    <property type="match status" value="1"/>
</dbReference>
<dbReference type="PANTHER" id="PTHR36448">
    <property type="entry name" value="BLR7373 PROTEIN"/>
    <property type="match status" value="1"/>
</dbReference>
<dbReference type="Proteomes" id="UP000598820">
    <property type="component" value="Unassembled WGS sequence"/>
</dbReference>
<dbReference type="InterPro" id="IPR011051">
    <property type="entry name" value="RmlC_Cupin_sf"/>
</dbReference>
<keyword evidence="2" id="KW-1185">Reference proteome</keyword>
<gene>
    <name evidence="1" type="ORF">IC229_14010</name>
</gene>
<dbReference type="InterPro" id="IPR047121">
    <property type="entry name" value="YjiB-like"/>
</dbReference>
<dbReference type="InterPro" id="IPR014710">
    <property type="entry name" value="RmlC-like_jellyroll"/>
</dbReference>
<dbReference type="AlphaFoldDB" id="A0A926XXB9"/>
<dbReference type="CDD" id="cd02219">
    <property type="entry name" value="cupin_YjlB-like"/>
    <property type="match status" value="1"/>
</dbReference>
<dbReference type="EMBL" id="JACWZY010000010">
    <property type="protein sequence ID" value="MBD2701761.1"/>
    <property type="molecule type" value="Genomic_DNA"/>
</dbReference>
<sequence>MLSEQKPPETLSFADNGRIPNSKYPLLLYRKAFSETGGAGATWLEERFAANNWTNSWRNGVFTYHHYHSITHEVLGVYSGFATLQLGGEQGKKVNVAAGDIIVIPAGVGHKKLESSSDFGVVGAYPDGRDYDLLRGESGERPQADKNIANVPIPKTDPLQGKSGGLVTLWH</sequence>
<proteinExistence type="predicted"/>
<accession>A0A926XXB9</accession>